<dbReference type="Proteomes" id="UP000095594">
    <property type="component" value="Unassembled WGS sequence"/>
</dbReference>
<dbReference type="OrthoDB" id="1952652at2"/>
<proteinExistence type="predicted"/>
<protein>
    <submittedName>
        <fullName evidence="1">Uncharacterized protein</fullName>
    </submittedName>
</protein>
<name>A0A174GLH9_9CLOT</name>
<dbReference type="RefSeq" id="WP_055265994.1">
    <property type="nucleotide sequence ID" value="NZ_CABIXQ010000011.1"/>
</dbReference>
<dbReference type="EMBL" id="CYZX01000011">
    <property type="protein sequence ID" value="CUO62018.1"/>
    <property type="molecule type" value="Genomic_DNA"/>
</dbReference>
<reference evidence="1 2" key="1">
    <citation type="submission" date="2015-09" db="EMBL/GenBank/DDBJ databases">
        <authorList>
            <consortium name="Pathogen Informatics"/>
        </authorList>
    </citation>
    <scope>NUCLEOTIDE SEQUENCE [LARGE SCALE GENOMIC DNA]</scope>
    <source>
        <strain evidence="1 2">2789STDY5834856</strain>
    </source>
</reference>
<gene>
    <name evidence="1" type="ORF">ERS852471_01914</name>
</gene>
<evidence type="ECO:0000313" key="2">
    <source>
        <dbReference type="Proteomes" id="UP000095594"/>
    </source>
</evidence>
<organism evidence="1 2">
    <name type="scientific">Clostridium disporicum</name>
    <dbReference type="NCBI Taxonomy" id="84024"/>
    <lineage>
        <taxon>Bacteria</taxon>
        <taxon>Bacillati</taxon>
        <taxon>Bacillota</taxon>
        <taxon>Clostridia</taxon>
        <taxon>Eubacteriales</taxon>
        <taxon>Clostridiaceae</taxon>
        <taxon>Clostridium</taxon>
    </lineage>
</organism>
<accession>A0A174GLH9</accession>
<sequence>MNNLYPISKENFKKLINIRFNNISDGLDNFSNGILECNDKLLSFTEKENRFLKFFKDTLLLNSGHIIIDFYLKNLNGEEILHLLEALDHNNKIILLQELKNLKDDSVYFTLDNNNLMDFITILNTRALFFCTIYLNTFPFTIWGNYDLKFPVFFSDINTLNIYKNLAEKNGLSINSINIKRGCL</sequence>
<dbReference type="AlphaFoldDB" id="A0A174GLH9"/>
<evidence type="ECO:0000313" key="1">
    <source>
        <dbReference type="EMBL" id="CUO62018.1"/>
    </source>
</evidence>